<proteinExistence type="predicted"/>
<evidence type="ECO:0008006" key="2">
    <source>
        <dbReference type="Google" id="ProtNLM"/>
    </source>
</evidence>
<accession>A0A1X7SKK8</accession>
<sequence length="60" mass="6949">MDFDRIMVLSSGELIEFDEPHMLLNQSSSYLSKLVEQTGPANAERLRNMAMESYCKRHNN</sequence>
<protein>
    <recommendedName>
        <fullName evidence="2">ABC transporter domain-containing protein</fullName>
    </recommendedName>
</protein>
<dbReference type="EnsemblMetazoa" id="Aqu2.1.02603_001">
    <property type="protein sequence ID" value="Aqu2.1.02603_001"/>
    <property type="gene ID" value="Aqu2.1.02603"/>
</dbReference>
<name>A0A1X7SKK8_AMPQE</name>
<dbReference type="InParanoid" id="A0A1X7SKK8"/>
<evidence type="ECO:0000313" key="1">
    <source>
        <dbReference type="EnsemblMetazoa" id="Aqu2.1.02603_001"/>
    </source>
</evidence>
<dbReference type="AlphaFoldDB" id="A0A1X7SKK8"/>
<dbReference type="OrthoDB" id="6500128at2759"/>
<reference evidence="1" key="1">
    <citation type="submission" date="2017-05" db="UniProtKB">
        <authorList>
            <consortium name="EnsemblMetazoa"/>
        </authorList>
    </citation>
    <scope>IDENTIFICATION</scope>
</reference>
<organism evidence="1">
    <name type="scientific">Amphimedon queenslandica</name>
    <name type="common">Sponge</name>
    <dbReference type="NCBI Taxonomy" id="400682"/>
    <lineage>
        <taxon>Eukaryota</taxon>
        <taxon>Metazoa</taxon>
        <taxon>Porifera</taxon>
        <taxon>Demospongiae</taxon>
        <taxon>Heteroscleromorpha</taxon>
        <taxon>Haplosclerida</taxon>
        <taxon>Niphatidae</taxon>
        <taxon>Amphimedon</taxon>
    </lineage>
</organism>